<evidence type="ECO:0000313" key="6">
    <source>
        <dbReference type="Proteomes" id="UP000596661"/>
    </source>
</evidence>
<feature type="compositionally biased region" description="Acidic residues" evidence="4">
    <location>
        <begin position="29"/>
        <end position="40"/>
    </location>
</feature>
<dbReference type="Gramene" id="evm.model.01.617">
    <property type="protein sequence ID" value="cds.evm.model.01.617"/>
    <property type="gene ID" value="evm.TU.01.617"/>
</dbReference>
<evidence type="ECO:0000256" key="3">
    <source>
        <dbReference type="ARBA" id="ARBA00023242"/>
    </source>
</evidence>
<reference evidence="5" key="1">
    <citation type="submission" date="2018-11" db="EMBL/GenBank/DDBJ databases">
        <authorList>
            <person name="Grassa J C."/>
        </authorList>
    </citation>
    <scope>NUCLEOTIDE SEQUENCE [LARGE SCALE GENOMIC DNA]</scope>
</reference>
<accession>A0A803NPX9</accession>
<dbReference type="InterPro" id="IPR031425">
    <property type="entry name" value="NPR1/NH1-interacting"/>
</dbReference>
<dbReference type="Proteomes" id="UP000596661">
    <property type="component" value="Chromosome 1"/>
</dbReference>
<keyword evidence="6" id="KW-1185">Reference proteome</keyword>
<dbReference type="GO" id="GO:0005634">
    <property type="term" value="C:nucleus"/>
    <property type="evidence" value="ECO:0007669"/>
    <property type="project" value="UniProtKB-SubCell"/>
</dbReference>
<dbReference type="GO" id="GO:0010112">
    <property type="term" value="P:regulation of systemic acquired resistance"/>
    <property type="evidence" value="ECO:0007669"/>
    <property type="project" value="InterPro"/>
</dbReference>
<comment type="similarity">
    <text evidence="2">Belongs to the NPR1-interactor family.</text>
</comment>
<dbReference type="AlphaFoldDB" id="A0A803NPX9"/>
<evidence type="ECO:0000313" key="5">
    <source>
        <dbReference type="EnsemblPlants" id="cds.evm.model.01.617"/>
    </source>
</evidence>
<evidence type="ECO:0000256" key="2">
    <source>
        <dbReference type="ARBA" id="ARBA00009937"/>
    </source>
</evidence>
<reference evidence="5" key="2">
    <citation type="submission" date="2021-03" db="UniProtKB">
        <authorList>
            <consortium name="EnsemblPlants"/>
        </authorList>
    </citation>
    <scope>IDENTIFICATION</scope>
</reference>
<proteinExistence type="inferred from homology"/>
<evidence type="ECO:0008006" key="7">
    <source>
        <dbReference type="Google" id="ProtNLM"/>
    </source>
</evidence>
<evidence type="ECO:0000256" key="4">
    <source>
        <dbReference type="SAM" id="MobiDB-lite"/>
    </source>
</evidence>
<feature type="region of interest" description="Disordered" evidence="4">
    <location>
        <begin position="61"/>
        <end position="84"/>
    </location>
</feature>
<keyword evidence="3" id="KW-0539">Nucleus</keyword>
<dbReference type="EnsemblPlants" id="evm.model.01.617">
    <property type="protein sequence ID" value="cds.evm.model.01.617"/>
    <property type="gene ID" value="evm.TU.01.617"/>
</dbReference>
<comment type="subcellular location">
    <subcellularLocation>
        <location evidence="1">Nucleus</location>
    </subcellularLocation>
</comment>
<dbReference type="Pfam" id="PF15699">
    <property type="entry name" value="NPR1_interact"/>
    <property type="match status" value="1"/>
</dbReference>
<protein>
    <recommendedName>
        <fullName evidence="7">NIM1-interacting protein</fullName>
    </recommendedName>
</protein>
<organism evidence="5 6">
    <name type="scientific">Cannabis sativa</name>
    <name type="common">Hemp</name>
    <name type="synonym">Marijuana</name>
    <dbReference type="NCBI Taxonomy" id="3483"/>
    <lineage>
        <taxon>Eukaryota</taxon>
        <taxon>Viridiplantae</taxon>
        <taxon>Streptophyta</taxon>
        <taxon>Embryophyta</taxon>
        <taxon>Tracheophyta</taxon>
        <taxon>Spermatophyta</taxon>
        <taxon>Magnoliopsida</taxon>
        <taxon>eudicotyledons</taxon>
        <taxon>Gunneridae</taxon>
        <taxon>Pentapetalae</taxon>
        <taxon>rosids</taxon>
        <taxon>fabids</taxon>
        <taxon>Rosales</taxon>
        <taxon>Cannabaceae</taxon>
        <taxon>Cannabis</taxon>
    </lineage>
</organism>
<dbReference type="PANTHER" id="PTHR33669:SF14">
    <property type="entry name" value="NRR REPRESSOR HOMOLOG 3"/>
    <property type="match status" value="1"/>
</dbReference>
<name>A0A803NPX9_CANSA</name>
<dbReference type="EMBL" id="UZAU01000018">
    <property type="status" value="NOT_ANNOTATED_CDS"/>
    <property type="molecule type" value="Genomic_DNA"/>
</dbReference>
<sequence length="165" mass="19346">MDSEELRSLMESRNNNNNNSIKRRRSFYEEEEEEGDDEEEKINKFYSLIKSIREARNDLINMKKKASSSSTSSSDNKEKIMKKPATVWNPSFQIEDFMEEDHHHRRPRILHHNRLTIKTPLDFMPTAAPSSSSTTNLDASNYRELQKKEMIITKDHQGLDLTLSL</sequence>
<feature type="compositionally biased region" description="Basic and acidic residues" evidence="4">
    <location>
        <begin position="1"/>
        <end position="10"/>
    </location>
</feature>
<evidence type="ECO:0000256" key="1">
    <source>
        <dbReference type="ARBA" id="ARBA00004123"/>
    </source>
</evidence>
<dbReference type="PANTHER" id="PTHR33669">
    <property type="entry name" value="PROTEIN NEGATIVE REGULATOR OF RESISTANCE"/>
    <property type="match status" value="1"/>
</dbReference>
<feature type="region of interest" description="Disordered" evidence="4">
    <location>
        <begin position="1"/>
        <end position="40"/>
    </location>
</feature>